<accession>A0ACC1N0U9</accession>
<name>A0ACC1N0U9_9HYPO</name>
<proteinExistence type="predicted"/>
<dbReference type="EMBL" id="JANJQO010001157">
    <property type="protein sequence ID" value="KAJ2972398.1"/>
    <property type="molecule type" value="Genomic_DNA"/>
</dbReference>
<keyword evidence="2" id="KW-1185">Reference proteome</keyword>
<evidence type="ECO:0000313" key="1">
    <source>
        <dbReference type="EMBL" id="KAJ2972398.1"/>
    </source>
</evidence>
<sequence length="120" mass="12636">MLSTYYLMLAAVLGRAYAVTCGDANNVICSKYAEPNSLQEALQEIQGLHQDNQYTDGQCLTLIPSPQDSAFCVYFSGTGASWTAAQAGDFVQQLLNAGCDACASVSTGDGAGQLIASYFN</sequence>
<reference evidence="1" key="1">
    <citation type="submission" date="2022-08" db="EMBL/GenBank/DDBJ databases">
        <title>Genome Sequence of Lecanicillium fungicola.</title>
        <authorList>
            <person name="Buettner E."/>
        </authorList>
    </citation>
    <scope>NUCLEOTIDE SEQUENCE</scope>
    <source>
        <strain evidence="1">Babe33</strain>
    </source>
</reference>
<comment type="caution">
    <text evidence="1">The sequence shown here is derived from an EMBL/GenBank/DDBJ whole genome shotgun (WGS) entry which is preliminary data.</text>
</comment>
<organism evidence="1 2">
    <name type="scientific">Zarea fungicola</name>
    <dbReference type="NCBI Taxonomy" id="93591"/>
    <lineage>
        <taxon>Eukaryota</taxon>
        <taxon>Fungi</taxon>
        <taxon>Dikarya</taxon>
        <taxon>Ascomycota</taxon>
        <taxon>Pezizomycotina</taxon>
        <taxon>Sordariomycetes</taxon>
        <taxon>Hypocreomycetidae</taxon>
        <taxon>Hypocreales</taxon>
        <taxon>Cordycipitaceae</taxon>
        <taxon>Zarea</taxon>
    </lineage>
</organism>
<gene>
    <name evidence="1" type="ORF">NQ176_g7181</name>
</gene>
<dbReference type="Proteomes" id="UP001143910">
    <property type="component" value="Unassembled WGS sequence"/>
</dbReference>
<protein>
    <submittedName>
        <fullName evidence="1">Uncharacterized protein</fullName>
    </submittedName>
</protein>
<evidence type="ECO:0000313" key="2">
    <source>
        <dbReference type="Proteomes" id="UP001143910"/>
    </source>
</evidence>